<dbReference type="Gene3D" id="3.30.1330.130">
    <property type="match status" value="1"/>
</dbReference>
<gene>
    <name evidence="2" type="ORF">QUW28_07270</name>
</gene>
<comment type="caution">
    <text evidence="2">The sequence shown here is derived from an EMBL/GenBank/DDBJ whole genome shotgun (WGS) entry which is preliminary data.</text>
</comment>
<evidence type="ECO:0000313" key="3">
    <source>
        <dbReference type="Proteomes" id="UP001529421"/>
    </source>
</evidence>
<keyword evidence="3" id="KW-1185">Reference proteome</keyword>
<dbReference type="InterPro" id="IPR053194">
    <property type="entry name" value="tRNA_methyltr_O"/>
</dbReference>
<dbReference type="Proteomes" id="UP001529421">
    <property type="component" value="Unassembled WGS sequence"/>
</dbReference>
<feature type="domain" description="Formylmethanofuran dehydrogenase subunit E" evidence="1">
    <location>
        <begin position="16"/>
        <end position="110"/>
    </location>
</feature>
<dbReference type="PANTHER" id="PTHR39418">
    <property type="entry name" value="DEHYDROGENASE-RELATED"/>
    <property type="match status" value="1"/>
</dbReference>
<dbReference type="PANTHER" id="PTHR39418:SF1">
    <property type="entry name" value="DEHYDROGENASE"/>
    <property type="match status" value="1"/>
</dbReference>
<organism evidence="2 3">
    <name type="scientific">Enorma phocaeensis</name>
    <dbReference type="NCBI Taxonomy" id="1871019"/>
    <lineage>
        <taxon>Bacteria</taxon>
        <taxon>Bacillati</taxon>
        <taxon>Actinomycetota</taxon>
        <taxon>Coriobacteriia</taxon>
        <taxon>Coriobacteriales</taxon>
        <taxon>Coriobacteriaceae</taxon>
        <taxon>Enorma</taxon>
    </lineage>
</organism>
<dbReference type="Pfam" id="PF02663">
    <property type="entry name" value="FmdE"/>
    <property type="match status" value="1"/>
</dbReference>
<reference evidence="3" key="1">
    <citation type="submission" date="2023-06" db="EMBL/GenBank/DDBJ databases">
        <title>Identification and characterization of horizontal gene transfer across gut microbiota members of farm animals based on homology search.</title>
        <authorList>
            <person name="Zeman M."/>
            <person name="Kubasova T."/>
            <person name="Jahodarova E."/>
            <person name="Nykrynova M."/>
            <person name="Rychlik I."/>
        </authorList>
    </citation>
    <scope>NUCLEOTIDE SEQUENCE [LARGE SCALE GENOMIC DNA]</scope>
    <source>
        <strain evidence="3">154_Feed</strain>
    </source>
</reference>
<dbReference type="EMBL" id="JAUDDZ010000009">
    <property type="protein sequence ID" value="MDM8275289.1"/>
    <property type="molecule type" value="Genomic_DNA"/>
</dbReference>
<sequence length="199" mass="22394">MLKRTFEEDLDRAVAFHGHLCAGQAIGTRMARVALEYFHIEDPDAYRDLVAFVECDRCLADAVISVAHCHLGRRRLKWYDYGIMAASFLDLASGRAIRITQRPGVPKAPHDKEEMLAFFAGYSDAELFCVNEVDLLDFRELDLPGRPRATQVCEVCGERVHDGRGVERDGHVYCKRCAGEHVYYTLGRELTSDELAAGV</sequence>
<accession>A0ABT7V9V4</accession>
<evidence type="ECO:0000313" key="2">
    <source>
        <dbReference type="EMBL" id="MDM8275289.1"/>
    </source>
</evidence>
<dbReference type="RefSeq" id="WP_289545290.1">
    <property type="nucleotide sequence ID" value="NZ_JAUDDZ010000009.1"/>
</dbReference>
<proteinExistence type="predicted"/>
<dbReference type="InterPro" id="IPR003814">
    <property type="entry name" value="FmdEsu_dom"/>
</dbReference>
<reference evidence="2 3" key="2">
    <citation type="submission" date="2023-06" db="EMBL/GenBank/DDBJ databases">
        <authorList>
            <person name="Zeman M."/>
            <person name="Kubasova T."/>
            <person name="Jahodarova E."/>
            <person name="Nykrynova M."/>
            <person name="Rychlik I."/>
        </authorList>
    </citation>
    <scope>NUCLEOTIDE SEQUENCE [LARGE SCALE GENOMIC DNA]</scope>
    <source>
        <strain evidence="2 3">154_Feed</strain>
    </source>
</reference>
<protein>
    <submittedName>
        <fullName evidence="2">FmdE family protein</fullName>
    </submittedName>
</protein>
<dbReference type="SUPFAM" id="SSF143555">
    <property type="entry name" value="FwdE-like"/>
    <property type="match status" value="1"/>
</dbReference>
<evidence type="ECO:0000259" key="1">
    <source>
        <dbReference type="Pfam" id="PF02663"/>
    </source>
</evidence>
<name>A0ABT7V9V4_9ACTN</name>